<protein>
    <submittedName>
        <fullName evidence="2">Predicted protein</fullName>
    </submittedName>
</protein>
<accession>D7KGK8</accession>
<gene>
    <name evidence="2" type="ORF">ARALYDRAFT_890714</name>
</gene>
<dbReference type="Gramene" id="scaffold_103508.1">
    <property type="protein sequence ID" value="scaffold_103508.1"/>
    <property type="gene ID" value="scaffold_103508.1"/>
</dbReference>
<feature type="compositionally biased region" description="Basic and acidic residues" evidence="1">
    <location>
        <begin position="149"/>
        <end position="161"/>
    </location>
</feature>
<dbReference type="EMBL" id="GL348713">
    <property type="protein sequence ID" value="EFH67199.1"/>
    <property type="molecule type" value="Genomic_DNA"/>
</dbReference>
<dbReference type="AlphaFoldDB" id="D7KGK8"/>
<evidence type="ECO:0000256" key="1">
    <source>
        <dbReference type="SAM" id="MobiDB-lite"/>
    </source>
</evidence>
<feature type="region of interest" description="Disordered" evidence="1">
    <location>
        <begin position="122"/>
        <end position="161"/>
    </location>
</feature>
<proteinExistence type="predicted"/>
<organism evidence="3">
    <name type="scientific">Arabidopsis lyrata subsp. lyrata</name>
    <name type="common">Lyre-leaved rock-cress</name>
    <dbReference type="NCBI Taxonomy" id="81972"/>
    <lineage>
        <taxon>Eukaryota</taxon>
        <taxon>Viridiplantae</taxon>
        <taxon>Streptophyta</taxon>
        <taxon>Embryophyta</taxon>
        <taxon>Tracheophyta</taxon>
        <taxon>Spermatophyta</taxon>
        <taxon>Magnoliopsida</taxon>
        <taxon>eudicotyledons</taxon>
        <taxon>Gunneridae</taxon>
        <taxon>Pentapetalae</taxon>
        <taxon>rosids</taxon>
        <taxon>malvids</taxon>
        <taxon>Brassicales</taxon>
        <taxon>Brassicaceae</taxon>
        <taxon>Camelineae</taxon>
        <taxon>Arabidopsis</taxon>
    </lineage>
</organism>
<name>D7KGK8_ARALL</name>
<dbReference type="Proteomes" id="UP000008694">
    <property type="component" value="Unassembled WGS sequence"/>
</dbReference>
<sequence length="183" mass="20238">MHTGVRDKKRKARGCSSGKDEITMNPVSPTPKKANKTAVPQTPWISRRVTRSSSKTGGIHLGKQPVQTAEMAEKPSGVACEPPTMVAIIYYLKHWMLERKAKFKKELIRELLEEMGKIFEPINPHTPRARSPTSPTAECNKPPTPIHISDTDSLHHSDSKTIPPDEVHLSVICAVLSSCVDSQ</sequence>
<feature type="region of interest" description="Disordered" evidence="1">
    <location>
        <begin position="1"/>
        <end position="61"/>
    </location>
</feature>
<dbReference type="HOGENOM" id="CLU_1477104_0_0_1"/>
<reference evidence="3" key="1">
    <citation type="journal article" date="2011" name="Nat. Genet.">
        <title>The Arabidopsis lyrata genome sequence and the basis of rapid genome size change.</title>
        <authorList>
            <person name="Hu T.T."/>
            <person name="Pattyn P."/>
            <person name="Bakker E.G."/>
            <person name="Cao J."/>
            <person name="Cheng J.-F."/>
            <person name="Clark R.M."/>
            <person name="Fahlgren N."/>
            <person name="Fawcett J.A."/>
            <person name="Grimwood J."/>
            <person name="Gundlach H."/>
            <person name="Haberer G."/>
            <person name="Hollister J.D."/>
            <person name="Ossowski S."/>
            <person name="Ottilar R.P."/>
            <person name="Salamov A.A."/>
            <person name="Schneeberger K."/>
            <person name="Spannagl M."/>
            <person name="Wang X."/>
            <person name="Yang L."/>
            <person name="Nasrallah M.E."/>
            <person name="Bergelson J."/>
            <person name="Carrington J.C."/>
            <person name="Gaut B.S."/>
            <person name="Schmutz J."/>
            <person name="Mayer K.F.X."/>
            <person name="Van de Peer Y."/>
            <person name="Grigoriev I.V."/>
            <person name="Nordborg M."/>
            <person name="Weigel D."/>
            <person name="Guo Y.-L."/>
        </authorList>
    </citation>
    <scope>NUCLEOTIDE SEQUENCE [LARGE SCALE GENOMIC DNA]</scope>
    <source>
        <strain evidence="3">cv. MN47</strain>
    </source>
</reference>
<evidence type="ECO:0000313" key="3">
    <source>
        <dbReference type="Proteomes" id="UP000008694"/>
    </source>
</evidence>
<evidence type="ECO:0000313" key="2">
    <source>
        <dbReference type="EMBL" id="EFH67199.1"/>
    </source>
</evidence>
<keyword evidence="3" id="KW-1185">Reference proteome</keyword>